<feature type="transmembrane region" description="Helical" evidence="1">
    <location>
        <begin position="974"/>
        <end position="993"/>
    </location>
</feature>
<evidence type="ECO:0000313" key="3">
    <source>
        <dbReference type="Proteomes" id="UP000240418"/>
    </source>
</evidence>
<feature type="transmembrane region" description="Helical" evidence="1">
    <location>
        <begin position="21"/>
        <end position="40"/>
    </location>
</feature>
<sequence>MRELGERAGGILSYFTRHATAANLLLVVLIIAGLVAFPRMRAQFFPDVIIDNVTVSVAWEGAGAEDVDAAIVQVMEPAMLAVEGVESTSSRSTEGNARITMEFEPGWDMARATDDVQVAVDAVTTLPDEAEDPVVRRGRWRDRVTDVVITGTVEIDQIARFADEYVARLYAEGVTRTTIRGLAERETLVEVSSVELITHDISIAEISAAIAEEVNADPAGDVTGAFARVRTGVEKRAPDEIAGIVLRSNPDGTKLRVGDVATIRVEGVNRNRSYFVGENPAISIRVDRSDKGDAISIQETVEKVSAEMQATLPQGVDIQLIRTRAEAITGRLNLLLDNGLMGLGLVIILLFLFLNARIAFWVAAGIPTAMLAAIALMYVGGLTINMISLFALIITLGIVVDDAIVVGEHADARARRLGEGPYVAAENAARRMSMPVFSSTLTTIIAFFGLTVISGRFGDLIADIPFTVIAVLAASLVECFLILPNHMAHALKHQAKEHWYDIPSRVVNRGFRWFREAVFRRLMWLVVKMRYPVMAGVVVILSTQMVLFIGGDVKWRFFNAPERGSVTGNFAMLPSATREDSLAMMREMQRATEALGKEYEERHGRNPLDYVIAEIGGNSGRSLPGSESLDPDLLGGIAIELIDADLRPYSSFAFVGELQDRVARHPLVETISFRGWRSGPGGDALDVQFYGADSDTLKAASEALKTALEEFAEVSAIEDNLSYDKEELILELTPQGQALGFSIDGLGRVLRHRLNGLEAATYPDGPRSASIRVELPEGELTADFLEGSLMRTPAGEYVPLADLVTVQSRTGFSTVRRENGLRLINVTGDISEDDPARAELIMERLQEDILPTIASEKQIEWEMAGLAEQENTFLTDARNGLILCLTGIYLVLAWVFSSWTRPMVVMAIIPFGLVGTIYGHYMHGVPLSMFTVIGLIGMTGIIINDSIVLVTTIDDYARDRGIFQAIIEGTADRLRPVFLTTATTVLGLAPLLFERSQQAQFLKPTVITLVYGLGFGMVLVLIVVPALIAMQSDVARQVTAMRRGLHAPGLRGVLIAAWGAVLGWLAVTLGWTVLTGGMHPELLALVPALNVVQGVAPTVAVFALGALVISVAAYVLGGFGVLVARRRRAA</sequence>
<dbReference type="AlphaFoldDB" id="A0A2P8F8Z4"/>
<dbReference type="GO" id="GO:0042910">
    <property type="term" value="F:xenobiotic transmembrane transporter activity"/>
    <property type="evidence" value="ECO:0007669"/>
    <property type="project" value="TreeGrafter"/>
</dbReference>
<organism evidence="2 3">
    <name type="scientific">Shimia abyssi</name>
    <dbReference type="NCBI Taxonomy" id="1662395"/>
    <lineage>
        <taxon>Bacteria</taxon>
        <taxon>Pseudomonadati</taxon>
        <taxon>Pseudomonadota</taxon>
        <taxon>Alphaproteobacteria</taxon>
        <taxon>Rhodobacterales</taxon>
        <taxon>Roseobacteraceae</taxon>
    </lineage>
</organism>
<dbReference type="RefSeq" id="WP_106609517.1">
    <property type="nucleotide sequence ID" value="NZ_PYGJ01000012.1"/>
</dbReference>
<dbReference type="Gene3D" id="3.30.2090.10">
    <property type="entry name" value="Multidrug efflux transporter AcrB TolC docking domain, DN and DC subdomains"/>
    <property type="match status" value="2"/>
</dbReference>
<dbReference type="SUPFAM" id="SSF82693">
    <property type="entry name" value="Multidrug efflux transporter AcrB pore domain, PN1, PN2, PC1 and PC2 subdomains"/>
    <property type="match status" value="1"/>
</dbReference>
<protein>
    <submittedName>
        <fullName evidence="2">Multidrug efflux pump subunit AcrB</fullName>
    </submittedName>
</protein>
<feature type="transmembrane region" description="Helical" evidence="1">
    <location>
        <begin position="360"/>
        <end position="380"/>
    </location>
</feature>
<proteinExistence type="predicted"/>
<dbReference type="OrthoDB" id="174266at2"/>
<feature type="transmembrane region" description="Helical" evidence="1">
    <location>
        <begin position="531"/>
        <end position="551"/>
    </location>
</feature>
<accession>A0A2P8F8Z4</accession>
<feature type="transmembrane region" description="Helical" evidence="1">
    <location>
        <begin position="1005"/>
        <end position="1029"/>
    </location>
</feature>
<dbReference type="PRINTS" id="PR00702">
    <property type="entry name" value="ACRIFLAVINRP"/>
</dbReference>
<feature type="transmembrane region" description="Helical" evidence="1">
    <location>
        <begin position="436"/>
        <end position="458"/>
    </location>
</feature>
<feature type="transmembrane region" description="Helical" evidence="1">
    <location>
        <begin position="332"/>
        <end position="353"/>
    </location>
</feature>
<reference evidence="2 3" key="1">
    <citation type="submission" date="2018-03" db="EMBL/GenBank/DDBJ databases">
        <title>Genomic Encyclopedia of Archaeal and Bacterial Type Strains, Phase II (KMG-II): from individual species to whole genera.</title>
        <authorList>
            <person name="Goeker M."/>
        </authorList>
    </citation>
    <scope>NUCLEOTIDE SEQUENCE [LARGE SCALE GENOMIC DNA]</scope>
    <source>
        <strain evidence="2 3">DSM 100673</strain>
    </source>
</reference>
<dbReference type="InterPro" id="IPR027463">
    <property type="entry name" value="AcrB_DN_DC_subdom"/>
</dbReference>
<keyword evidence="1" id="KW-0812">Transmembrane</keyword>
<evidence type="ECO:0000313" key="2">
    <source>
        <dbReference type="EMBL" id="PSL18201.1"/>
    </source>
</evidence>
<feature type="transmembrane region" description="Helical" evidence="1">
    <location>
        <begin position="927"/>
        <end position="953"/>
    </location>
</feature>
<dbReference type="Gene3D" id="3.30.70.1430">
    <property type="entry name" value="Multidrug efflux transporter AcrB pore domain"/>
    <property type="match status" value="2"/>
</dbReference>
<evidence type="ECO:0000256" key="1">
    <source>
        <dbReference type="SAM" id="Phobius"/>
    </source>
</evidence>
<dbReference type="Proteomes" id="UP000240418">
    <property type="component" value="Unassembled WGS sequence"/>
</dbReference>
<feature type="transmembrane region" description="Helical" evidence="1">
    <location>
        <begin position="464"/>
        <end position="483"/>
    </location>
</feature>
<dbReference type="Gene3D" id="3.30.70.1320">
    <property type="entry name" value="Multidrug efflux transporter AcrB pore domain like"/>
    <property type="match status" value="1"/>
</dbReference>
<dbReference type="GO" id="GO:0005886">
    <property type="term" value="C:plasma membrane"/>
    <property type="evidence" value="ECO:0007669"/>
    <property type="project" value="TreeGrafter"/>
</dbReference>
<feature type="transmembrane region" description="Helical" evidence="1">
    <location>
        <begin position="386"/>
        <end position="406"/>
    </location>
</feature>
<dbReference type="InterPro" id="IPR001036">
    <property type="entry name" value="Acrflvin-R"/>
</dbReference>
<dbReference type="Pfam" id="PF00873">
    <property type="entry name" value="ACR_tran"/>
    <property type="match status" value="1"/>
</dbReference>
<feature type="transmembrane region" description="Helical" evidence="1">
    <location>
        <begin position="903"/>
        <end position="921"/>
    </location>
</feature>
<dbReference type="PANTHER" id="PTHR32063">
    <property type="match status" value="1"/>
</dbReference>
<keyword evidence="3" id="KW-1185">Reference proteome</keyword>
<keyword evidence="1" id="KW-1133">Transmembrane helix</keyword>
<dbReference type="Gene3D" id="1.20.1640.10">
    <property type="entry name" value="Multidrug efflux transporter AcrB transmembrane domain"/>
    <property type="match status" value="2"/>
</dbReference>
<comment type="caution">
    <text evidence="2">The sequence shown here is derived from an EMBL/GenBank/DDBJ whole genome shotgun (WGS) entry which is preliminary data.</text>
</comment>
<dbReference type="SUPFAM" id="SSF82714">
    <property type="entry name" value="Multidrug efflux transporter AcrB TolC docking domain, DN and DC subdomains"/>
    <property type="match status" value="2"/>
</dbReference>
<keyword evidence="1" id="KW-0472">Membrane</keyword>
<gene>
    <name evidence="2" type="ORF">CLV88_112125</name>
</gene>
<dbReference type="PANTHER" id="PTHR32063:SF33">
    <property type="entry name" value="RND SUPERFAMILY EFFLUX PUMP PERMEASE COMPONENT"/>
    <property type="match status" value="1"/>
</dbReference>
<dbReference type="SUPFAM" id="SSF82866">
    <property type="entry name" value="Multidrug efflux transporter AcrB transmembrane domain"/>
    <property type="match status" value="2"/>
</dbReference>
<feature type="transmembrane region" description="Helical" evidence="1">
    <location>
        <begin position="1094"/>
        <end position="1124"/>
    </location>
</feature>
<feature type="transmembrane region" description="Helical" evidence="1">
    <location>
        <begin position="1050"/>
        <end position="1074"/>
    </location>
</feature>
<dbReference type="EMBL" id="PYGJ01000012">
    <property type="protein sequence ID" value="PSL18201.1"/>
    <property type="molecule type" value="Genomic_DNA"/>
</dbReference>
<dbReference type="Gene3D" id="3.30.70.1440">
    <property type="entry name" value="Multidrug efflux transporter AcrB pore domain"/>
    <property type="match status" value="1"/>
</dbReference>
<feature type="transmembrane region" description="Helical" evidence="1">
    <location>
        <begin position="880"/>
        <end position="896"/>
    </location>
</feature>
<name>A0A2P8F8Z4_9RHOB</name>